<name>A0A8H3CIA3_9AGAM</name>
<sequence>MDNRLWSLVSNYHASRRGKEYRDQCSARETARTPGNNVTLPFEFPCPEEDEKESQLEVNSSTDHAMNDDDLSAIDIDTDVKRQSAKQIIRIYGIYTHAQMDNRLWTLVSHYHTSRRGKEYRDQCSARKTARTPGQNVTLPSEFVFLNDSESPTESQLGVNSGSSIDHTMNDEDLSAVRSVVVFEKFMLMSKNLVKSLVDDSDGAHVFQVSPKEKEVIYYDSASFVLGRSGTGKTTCIVFKMLGIERMFEEGEEAKPRQIFITQSPALAQKVQDYYSSLIRTYSCRSGRHTQATTGEEQILADLKDEGMESFGLPSQYSLLKDQHFPLFLSFDQFCTLLEEDYITKFGHQARAQTLARRFNPSYRVDIDKKFEKEFESKGDIEYFHEELLPAIWTMEKIRERKHASVTFDVFVFAYWPHFDQSLAYGLDPALVYNEFIGVIEGSEDTLNTESGVLSRDEYLALSQGNSLLTSRRDRIYSLYQSYCRARGQLGGYDAAERTHALLVATQGGKRLPGPKIDALYVDEVQDNLMVDSKLLFNFIDNPHGILMAGDTAQTISAGSSFRFEDLKAFFWRLEDQDKAVRAKKRKPIYPVLFHLSVNYRSHGGIVNCASALVELVSRLFPNSIDKLKRETGLIEGPKPIFFSGWDHGSMQIDRFLRNQGNAKIDFGANQAILVRNDAARQALRAQVGEIGLIFTLYESKGESMRLRWT</sequence>
<evidence type="ECO:0000259" key="6">
    <source>
        <dbReference type="PROSITE" id="PS51198"/>
    </source>
</evidence>
<evidence type="ECO:0000256" key="1">
    <source>
        <dbReference type="ARBA" id="ARBA00022741"/>
    </source>
</evidence>
<evidence type="ECO:0000256" key="4">
    <source>
        <dbReference type="ARBA" id="ARBA00022840"/>
    </source>
</evidence>
<evidence type="ECO:0000313" key="7">
    <source>
        <dbReference type="EMBL" id="CAE6486734.1"/>
    </source>
</evidence>
<gene>
    <name evidence="7" type="ORF">RDB_LOCUS80348</name>
</gene>
<feature type="binding site" evidence="5">
    <location>
        <begin position="227"/>
        <end position="234"/>
    </location>
    <ligand>
        <name>ATP</name>
        <dbReference type="ChEBI" id="CHEBI:30616"/>
    </ligand>
</feature>
<dbReference type="SUPFAM" id="SSF52540">
    <property type="entry name" value="P-loop containing nucleoside triphosphate hydrolases"/>
    <property type="match status" value="1"/>
</dbReference>
<dbReference type="Pfam" id="PF00580">
    <property type="entry name" value="UvrD-helicase"/>
    <property type="match status" value="1"/>
</dbReference>
<dbReference type="InterPro" id="IPR027417">
    <property type="entry name" value="P-loop_NTPase"/>
</dbReference>
<keyword evidence="2 5" id="KW-0378">Hydrolase</keyword>
<dbReference type="EMBL" id="CAJMWZ010004223">
    <property type="protein sequence ID" value="CAE6486734.1"/>
    <property type="molecule type" value="Genomic_DNA"/>
</dbReference>
<evidence type="ECO:0000256" key="3">
    <source>
        <dbReference type="ARBA" id="ARBA00022806"/>
    </source>
</evidence>
<evidence type="ECO:0000256" key="2">
    <source>
        <dbReference type="ARBA" id="ARBA00022801"/>
    </source>
</evidence>
<dbReference type="GO" id="GO:0016787">
    <property type="term" value="F:hydrolase activity"/>
    <property type="evidence" value="ECO:0007669"/>
    <property type="project" value="UniProtKB-UniRule"/>
</dbReference>
<evidence type="ECO:0000256" key="5">
    <source>
        <dbReference type="PROSITE-ProRule" id="PRU00560"/>
    </source>
</evidence>
<dbReference type="GO" id="GO:0004386">
    <property type="term" value="F:helicase activity"/>
    <property type="evidence" value="ECO:0007669"/>
    <property type="project" value="UniProtKB-UniRule"/>
</dbReference>
<organism evidence="7 8">
    <name type="scientific">Rhizoctonia solani</name>
    <dbReference type="NCBI Taxonomy" id="456999"/>
    <lineage>
        <taxon>Eukaryota</taxon>
        <taxon>Fungi</taxon>
        <taxon>Dikarya</taxon>
        <taxon>Basidiomycota</taxon>
        <taxon>Agaricomycotina</taxon>
        <taxon>Agaricomycetes</taxon>
        <taxon>Cantharellales</taxon>
        <taxon>Ceratobasidiaceae</taxon>
        <taxon>Rhizoctonia</taxon>
    </lineage>
</organism>
<dbReference type="Proteomes" id="UP000663850">
    <property type="component" value="Unassembled WGS sequence"/>
</dbReference>
<evidence type="ECO:0000313" key="8">
    <source>
        <dbReference type="Proteomes" id="UP000663850"/>
    </source>
</evidence>
<proteinExistence type="predicted"/>
<feature type="domain" description="UvrD-like helicase ATP-binding" evidence="6">
    <location>
        <begin position="206"/>
        <end position="603"/>
    </location>
</feature>
<dbReference type="Gene3D" id="3.40.50.300">
    <property type="entry name" value="P-loop containing nucleotide triphosphate hydrolases"/>
    <property type="match status" value="1"/>
</dbReference>
<keyword evidence="1 5" id="KW-0547">Nucleotide-binding</keyword>
<dbReference type="PANTHER" id="PTHR21529:SF4">
    <property type="entry name" value="TPR AND ANKYRIN REPEAT-CONTAINING PROTEIN 1"/>
    <property type="match status" value="1"/>
</dbReference>
<dbReference type="InterPro" id="IPR039904">
    <property type="entry name" value="TRANK1"/>
</dbReference>
<dbReference type="GO" id="GO:0005524">
    <property type="term" value="F:ATP binding"/>
    <property type="evidence" value="ECO:0007669"/>
    <property type="project" value="UniProtKB-UniRule"/>
</dbReference>
<keyword evidence="4 5" id="KW-0067">ATP-binding</keyword>
<dbReference type="PANTHER" id="PTHR21529">
    <property type="entry name" value="MAMMARY TURMOR VIRUS RECEPTOR HOMOLOG 1, 2 MTVR1, 2"/>
    <property type="match status" value="1"/>
</dbReference>
<protein>
    <recommendedName>
        <fullName evidence="6">UvrD-like helicase ATP-binding domain-containing protein</fullName>
    </recommendedName>
</protein>
<dbReference type="AlphaFoldDB" id="A0A8H3CIA3"/>
<keyword evidence="3 5" id="KW-0347">Helicase</keyword>
<dbReference type="PROSITE" id="PS51198">
    <property type="entry name" value="UVRD_HELICASE_ATP_BIND"/>
    <property type="match status" value="1"/>
</dbReference>
<dbReference type="InterPro" id="IPR014016">
    <property type="entry name" value="UvrD-like_ATP-bd"/>
</dbReference>
<comment type="caution">
    <text evidence="7">The sequence shown here is derived from an EMBL/GenBank/DDBJ whole genome shotgun (WGS) entry which is preliminary data.</text>
</comment>
<reference evidence="7" key="1">
    <citation type="submission" date="2021-01" db="EMBL/GenBank/DDBJ databases">
        <authorList>
            <person name="Kaushik A."/>
        </authorList>
    </citation>
    <scope>NUCLEOTIDE SEQUENCE</scope>
    <source>
        <strain evidence="7">Type strain: AG8-Rh-89/</strain>
    </source>
</reference>
<accession>A0A8H3CIA3</accession>